<comment type="similarity">
    <text evidence="1">Belongs to the CdaR family.</text>
</comment>
<dbReference type="InterPro" id="IPR008599">
    <property type="entry name" value="Diacid_rec"/>
</dbReference>
<evidence type="ECO:0000256" key="1">
    <source>
        <dbReference type="ARBA" id="ARBA00006754"/>
    </source>
</evidence>
<evidence type="ECO:0000259" key="2">
    <source>
        <dbReference type="Pfam" id="PF05651"/>
    </source>
</evidence>
<dbReference type="PANTHER" id="PTHR33744">
    <property type="entry name" value="CARBOHYDRATE DIACID REGULATOR"/>
    <property type="match status" value="1"/>
</dbReference>
<gene>
    <name evidence="6" type="ORF">CN689_26280</name>
    <name evidence="5" type="ORF">DTO10_25130</name>
</gene>
<evidence type="ECO:0000313" key="6">
    <source>
        <dbReference type="EMBL" id="PEJ25854.1"/>
    </source>
</evidence>
<dbReference type="InterPro" id="IPR025736">
    <property type="entry name" value="PucR_C-HTH_dom"/>
</dbReference>
<evidence type="ECO:0000313" key="7">
    <source>
        <dbReference type="Proteomes" id="UP000220106"/>
    </source>
</evidence>
<reference evidence="5 8" key="2">
    <citation type="submission" date="2018-07" db="EMBL/GenBank/DDBJ databases">
        <title>The molecular basis for the intramolecular migration of carboxyl group in the catabolism of para-hydroxybenzoate via gentisate.</title>
        <authorList>
            <person name="Zhao H."/>
            <person name="Xu Y."/>
            <person name="Lin S."/>
            <person name="Spain J.C."/>
            <person name="Zhou N.-Y."/>
        </authorList>
    </citation>
    <scope>NUCLEOTIDE SEQUENCE [LARGE SCALE GENOMIC DNA]</scope>
    <source>
        <strain evidence="5 8">PHB-7a</strain>
    </source>
</reference>
<dbReference type="EMBL" id="NUEQ01000116">
    <property type="protein sequence ID" value="PEJ25854.1"/>
    <property type="molecule type" value="Genomic_DNA"/>
</dbReference>
<dbReference type="Pfam" id="PF17853">
    <property type="entry name" value="GGDEF_2"/>
    <property type="match status" value="1"/>
</dbReference>
<dbReference type="KEGG" id="pbut:DTO10_25130"/>
<feature type="domain" description="Putative sugar diacid recognition" evidence="2">
    <location>
        <begin position="5"/>
        <end position="137"/>
    </location>
</feature>
<organism evidence="6 7">
    <name type="scientific">Peribacillus butanolivorans</name>
    <dbReference type="NCBI Taxonomy" id="421767"/>
    <lineage>
        <taxon>Bacteria</taxon>
        <taxon>Bacillati</taxon>
        <taxon>Bacillota</taxon>
        <taxon>Bacilli</taxon>
        <taxon>Bacillales</taxon>
        <taxon>Bacillaceae</taxon>
        <taxon>Peribacillus</taxon>
    </lineage>
</organism>
<proteinExistence type="inferred from homology"/>
<accession>A0AAX0RWS0</accession>
<evidence type="ECO:0000259" key="4">
    <source>
        <dbReference type="Pfam" id="PF17853"/>
    </source>
</evidence>
<dbReference type="PANTHER" id="PTHR33744:SF15">
    <property type="entry name" value="CARBOHYDRATE DIACID REGULATOR"/>
    <property type="match status" value="1"/>
</dbReference>
<evidence type="ECO:0008006" key="9">
    <source>
        <dbReference type="Google" id="ProtNLM"/>
    </source>
</evidence>
<dbReference type="InterPro" id="IPR042070">
    <property type="entry name" value="PucR_C-HTH_sf"/>
</dbReference>
<protein>
    <recommendedName>
        <fullName evidence="9">Carbohydrate diacid regulator</fullName>
    </recommendedName>
</protein>
<dbReference type="Gene3D" id="1.10.10.2840">
    <property type="entry name" value="PucR C-terminal helix-turn-helix domain"/>
    <property type="match status" value="1"/>
</dbReference>
<keyword evidence="8" id="KW-1185">Reference proteome</keyword>
<reference evidence="6 7" key="1">
    <citation type="submission" date="2017-09" db="EMBL/GenBank/DDBJ databases">
        <title>Large-scale bioinformatics analysis of Bacillus genomes uncovers conserved roles of natural products in bacterial physiology.</title>
        <authorList>
            <consortium name="Agbiome Team Llc"/>
            <person name="Bleich R.M."/>
            <person name="Kirk G.J."/>
            <person name="Santa Maria K.C."/>
            <person name="Allen S.E."/>
            <person name="Farag S."/>
            <person name="Shank E.A."/>
            <person name="Bowers A."/>
        </authorList>
    </citation>
    <scope>NUCLEOTIDE SEQUENCE [LARGE SCALE GENOMIC DNA]</scope>
    <source>
        <strain evidence="6 7">AFS003229</strain>
    </source>
</reference>
<dbReference type="Proteomes" id="UP000260457">
    <property type="component" value="Chromosome"/>
</dbReference>
<evidence type="ECO:0000313" key="8">
    <source>
        <dbReference type="Proteomes" id="UP000260457"/>
    </source>
</evidence>
<dbReference type="Pfam" id="PF13556">
    <property type="entry name" value="HTH_30"/>
    <property type="match status" value="1"/>
</dbReference>
<evidence type="ECO:0000259" key="3">
    <source>
        <dbReference type="Pfam" id="PF13556"/>
    </source>
</evidence>
<dbReference type="Pfam" id="PF05651">
    <property type="entry name" value="Diacid_rec"/>
    <property type="match status" value="1"/>
</dbReference>
<dbReference type="InterPro" id="IPR051448">
    <property type="entry name" value="CdaR-like_regulators"/>
</dbReference>
<dbReference type="AlphaFoldDB" id="A0AAX0RWS0"/>
<name>A0AAX0RWS0_9BACI</name>
<feature type="domain" description="CdaR GGDEF-like" evidence="4">
    <location>
        <begin position="146"/>
        <end position="258"/>
    </location>
</feature>
<feature type="domain" description="PucR C-terminal helix-turn-helix" evidence="3">
    <location>
        <begin position="302"/>
        <end position="358"/>
    </location>
</feature>
<dbReference type="Proteomes" id="UP000220106">
    <property type="component" value="Unassembled WGS sequence"/>
</dbReference>
<evidence type="ECO:0000313" key="5">
    <source>
        <dbReference type="EMBL" id="AXN41336.1"/>
    </source>
</evidence>
<dbReference type="InterPro" id="IPR041522">
    <property type="entry name" value="CdaR_GGDEF"/>
</dbReference>
<dbReference type="EMBL" id="CP030926">
    <property type="protein sequence ID" value="AXN41336.1"/>
    <property type="molecule type" value="Genomic_DNA"/>
</dbReference>
<sequence length="367" mass="42272">MIYMLTQEIAREIVKQTTLRLNRNINIMDEKGTIIASGNPDRINQAHFGAIEVLKTGKPLIIHEQDRHHWLGVLPGINLPIEFQKVIIGVIGITGDPAELKEFGELVKMITEMMLNQSFMAEQLEWKQHLKELVFEDLLRETINQHSIDQRLNLIGVKLEPPFQVGILEIKLNPLKKNEVIQLLENVFDIQHTLIGFLNVNRVFILTSTLTENLMKQKMNTAIHQLIAKRFSLRVGMGSLAESELYICHSFHEAESALLLGDDNQSLTTYTEVETKALLDRIDDRTKQQFQERILGSLSEKLIETLQQFFLSNLNIGECAKSMYIHRNSLIYRIKKIKEITGYNPQKLNDAITLQLAIWVKQMQRKV</sequence>